<evidence type="ECO:0000256" key="1">
    <source>
        <dbReference type="SAM" id="Phobius"/>
    </source>
</evidence>
<evidence type="ECO:0000313" key="4">
    <source>
        <dbReference type="Proteomes" id="UP000298681"/>
    </source>
</evidence>
<proteinExistence type="predicted"/>
<dbReference type="SUPFAM" id="SSF47413">
    <property type="entry name" value="lambda repressor-like DNA-binding domains"/>
    <property type="match status" value="1"/>
</dbReference>
<dbReference type="InterPro" id="IPR010982">
    <property type="entry name" value="Lambda_DNA-bd_dom_sf"/>
</dbReference>
<dbReference type="EMBL" id="SPUH01000001">
    <property type="protein sequence ID" value="TKS53926.1"/>
    <property type="molecule type" value="Genomic_DNA"/>
</dbReference>
<feature type="domain" description="HTH cro/C1-type" evidence="2">
    <location>
        <begin position="16"/>
        <end position="77"/>
    </location>
</feature>
<dbReference type="InterPro" id="IPR025194">
    <property type="entry name" value="RodZ-like_C"/>
</dbReference>
<reference evidence="3 4" key="1">
    <citation type="submission" date="2019-01" db="EMBL/GenBank/DDBJ databases">
        <authorList>
            <person name="Zhang S."/>
        </authorList>
    </citation>
    <scope>NUCLEOTIDE SEQUENCE [LARGE SCALE GENOMIC DNA]</scope>
    <source>
        <strain evidence="3 4">1626</strain>
    </source>
</reference>
<dbReference type="AlphaFoldDB" id="A0A4Z1R4T8"/>
<dbReference type="PANTHER" id="PTHR34475:SF1">
    <property type="entry name" value="CYTOSKELETON PROTEIN RODZ"/>
    <property type="match status" value="1"/>
</dbReference>
<dbReference type="InterPro" id="IPR050400">
    <property type="entry name" value="Bact_Cytoskel_RodZ"/>
</dbReference>
<protein>
    <submittedName>
        <fullName evidence="3">DUF4115 domain-containing protein</fullName>
    </submittedName>
</protein>
<keyword evidence="4" id="KW-1185">Reference proteome</keyword>
<dbReference type="Pfam" id="PF13413">
    <property type="entry name" value="HTH_25"/>
    <property type="match status" value="1"/>
</dbReference>
<dbReference type="InterPro" id="IPR001387">
    <property type="entry name" value="Cro/C1-type_HTH"/>
</dbReference>
<organism evidence="3 4">
    <name type="scientific">Luteimonas yindakuii</name>
    <dbReference type="NCBI Taxonomy" id="2565782"/>
    <lineage>
        <taxon>Bacteria</taxon>
        <taxon>Pseudomonadati</taxon>
        <taxon>Pseudomonadota</taxon>
        <taxon>Gammaproteobacteria</taxon>
        <taxon>Lysobacterales</taxon>
        <taxon>Lysobacteraceae</taxon>
        <taxon>Luteimonas</taxon>
    </lineage>
</organism>
<keyword evidence="1" id="KW-1133">Transmembrane helix</keyword>
<evidence type="ECO:0000259" key="2">
    <source>
        <dbReference type="SMART" id="SM00530"/>
    </source>
</evidence>
<dbReference type="Pfam" id="PF13464">
    <property type="entry name" value="RodZ_C"/>
    <property type="match status" value="1"/>
</dbReference>
<gene>
    <name evidence="3" type="ORF">E4582_03490</name>
</gene>
<sequence>MTSAANPGHSDGHGDRLRDARQRAGLSVADVASRMRVPARVVESLESGDWGRLGAPVFIRGQVRSYARVLGVPADSLLPPEAQQPLEPSRLHPRTYTSPLQRYAEQAARKVVYVVITAAIAVPVWMVTRQHVDGPGQGVIALDVDPSSMDQGAARADGVVTTEAAPRTPAQQRPLVASMAPPVQRTAPASAVAQSLSLEFRGDSWMQVLAPDGREVEQALVRAGDSRSYEPGQVGRVVLGNAGGVEVRRNGEVQDLAGFKRANVARFEVSSDGSLVPVSE</sequence>
<keyword evidence="1" id="KW-0812">Transmembrane</keyword>
<dbReference type="Proteomes" id="UP000298681">
    <property type="component" value="Unassembled WGS sequence"/>
</dbReference>
<dbReference type="RefSeq" id="WP_134673310.1">
    <property type="nucleotide sequence ID" value="NZ_SPUH01000001.1"/>
</dbReference>
<accession>A0A4Z1R4T8</accession>
<evidence type="ECO:0000313" key="3">
    <source>
        <dbReference type="EMBL" id="TKS53926.1"/>
    </source>
</evidence>
<dbReference type="CDD" id="cd00093">
    <property type="entry name" value="HTH_XRE"/>
    <property type="match status" value="1"/>
</dbReference>
<dbReference type="PANTHER" id="PTHR34475">
    <property type="match status" value="1"/>
</dbReference>
<comment type="caution">
    <text evidence="3">The sequence shown here is derived from an EMBL/GenBank/DDBJ whole genome shotgun (WGS) entry which is preliminary data.</text>
</comment>
<dbReference type="GO" id="GO:0003677">
    <property type="term" value="F:DNA binding"/>
    <property type="evidence" value="ECO:0007669"/>
    <property type="project" value="InterPro"/>
</dbReference>
<dbReference type="SMART" id="SM00530">
    <property type="entry name" value="HTH_XRE"/>
    <property type="match status" value="1"/>
</dbReference>
<dbReference type="Gene3D" id="1.10.260.40">
    <property type="entry name" value="lambda repressor-like DNA-binding domains"/>
    <property type="match status" value="1"/>
</dbReference>
<name>A0A4Z1R4T8_9GAMM</name>
<keyword evidence="1" id="KW-0472">Membrane</keyword>
<feature type="transmembrane region" description="Helical" evidence="1">
    <location>
        <begin position="111"/>
        <end position="128"/>
    </location>
</feature>